<proteinExistence type="predicted"/>
<dbReference type="EMBL" id="QEIN01000085">
    <property type="protein sequence ID" value="RCV58695.1"/>
    <property type="molecule type" value="Genomic_DNA"/>
</dbReference>
<dbReference type="AlphaFoldDB" id="A0A368T510"/>
<keyword evidence="3" id="KW-1185">Reference proteome</keyword>
<evidence type="ECO:0000256" key="1">
    <source>
        <dbReference type="SAM" id="MobiDB-lite"/>
    </source>
</evidence>
<feature type="compositionally biased region" description="Basic and acidic residues" evidence="1">
    <location>
        <begin position="49"/>
        <end position="63"/>
    </location>
</feature>
<name>A0A368T510_9ACTN</name>
<feature type="region of interest" description="Disordered" evidence="1">
    <location>
        <begin position="30"/>
        <end position="88"/>
    </location>
</feature>
<reference evidence="2 3" key="1">
    <citation type="submission" date="2018-04" db="EMBL/GenBank/DDBJ databases">
        <title>Novel actinobacteria from marine sediment.</title>
        <authorList>
            <person name="Ng Z.Y."/>
            <person name="Tan G.Y.A."/>
        </authorList>
    </citation>
    <scope>NUCLEOTIDE SEQUENCE [LARGE SCALE GENOMIC DNA]</scope>
    <source>
        <strain evidence="2 3">TPS81</strain>
    </source>
</reference>
<feature type="compositionally biased region" description="Basic residues" evidence="1">
    <location>
        <begin position="30"/>
        <end position="42"/>
    </location>
</feature>
<sequence>MTPARLSEISLPPLRRSAALADVGRIRGHAAHNHLPWSRHRAITGGHVGKHDDKSQWDGHKPDAPPPPPTPDSGGSGGGRHERDDDDK</sequence>
<evidence type="ECO:0000313" key="3">
    <source>
        <dbReference type="Proteomes" id="UP000253318"/>
    </source>
</evidence>
<gene>
    <name evidence="2" type="ORF">DEF24_12475</name>
</gene>
<evidence type="ECO:0000313" key="2">
    <source>
        <dbReference type="EMBL" id="RCV58695.1"/>
    </source>
</evidence>
<accession>A0A368T510</accession>
<dbReference type="Proteomes" id="UP000253318">
    <property type="component" value="Unassembled WGS sequence"/>
</dbReference>
<comment type="caution">
    <text evidence="2">The sequence shown here is derived from an EMBL/GenBank/DDBJ whole genome shotgun (WGS) entry which is preliminary data.</text>
</comment>
<protein>
    <submittedName>
        <fullName evidence="2">Uncharacterized protein</fullName>
    </submittedName>
</protein>
<organism evidence="2 3">
    <name type="scientific">Marinitenerispora sediminis</name>
    <dbReference type="NCBI Taxonomy" id="1931232"/>
    <lineage>
        <taxon>Bacteria</taxon>
        <taxon>Bacillati</taxon>
        <taxon>Actinomycetota</taxon>
        <taxon>Actinomycetes</taxon>
        <taxon>Streptosporangiales</taxon>
        <taxon>Nocardiopsidaceae</taxon>
        <taxon>Marinitenerispora</taxon>
    </lineage>
</organism>
<feature type="compositionally biased region" description="Basic and acidic residues" evidence="1">
    <location>
        <begin position="79"/>
        <end position="88"/>
    </location>
</feature>